<dbReference type="PANTHER" id="PTHR21137">
    <property type="entry name" value="ODORANT RECEPTOR"/>
    <property type="match status" value="1"/>
</dbReference>
<evidence type="ECO:0000256" key="2">
    <source>
        <dbReference type="ARBA" id="ARBA00022475"/>
    </source>
</evidence>
<dbReference type="GO" id="GO:0004984">
    <property type="term" value="F:olfactory receptor activity"/>
    <property type="evidence" value="ECO:0007669"/>
    <property type="project" value="InterPro"/>
</dbReference>
<evidence type="ECO:0000256" key="7">
    <source>
        <dbReference type="ARBA" id="ARBA00023136"/>
    </source>
</evidence>
<keyword evidence="4 10" id="KW-0812">Transmembrane</keyword>
<keyword evidence="2" id="KW-1003">Cell membrane</keyword>
<keyword evidence="8 10" id="KW-0675">Receptor</keyword>
<dbReference type="PANTHER" id="PTHR21137:SF35">
    <property type="entry name" value="ODORANT RECEPTOR 19A-RELATED"/>
    <property type="match status" value="1"/>
</dbReference>
<keyword evidence="6 10" id="KW-1133">Transmembrane helix</keyword>
<feature type="transmembrane region" description="Helical" evidence="10">
    <location>
        <begin position="298"/>
        <end position="322"/>
    </location>
</feature>
<keyword evidence="7 10" id="KW-0472">Membrane</keyword>
<evidence type="ECO:0000256" key="10">
    <source>
        <dbReference type="RuleBase" id="RU351113"/>
    </source>
</evidence>
<name>A0AAW2FT79_9HYME</name>
<keyword evidence="12" id="KW-1185">Reference proteome</keyword>
<evidence type="ECO:0000256" key="3">
    <source>
        <dbReference type="ARBA" id="ARBA00022606"/>
    </source>
</evidence>
<reference evidence="11 12" key="1">
    <citation type="submission" date="2023-03" db="EMBL/GenBank/DDBJ databases">
        <title>High recombination rates correlate with genetic variation in Cardiocondyla obscurior ants.</title>
        <authorList>
            <person name="Errbii M."/>
        </authorList>
    </citation>
    <scope>NUCLEOTIDE SEQUENCE [LARGE SCALE GENOMIC DNA]</scope>
    <source>
        <strain evidence="11">Alpha-2009</strain>
        <tissue evidence="11">Whole body</tissue>
    </source>
</reference>
<evidence type="ECO:0000313" key="12">
    <source>
        <dbReference type="Proteomes" id="UP001430953"/>
    </source>
</evidence>
<feature type="transmembrane region" description="Helical" evidence="10">
    <location>
        <begin position="273"/>
        <end position="292"/>
    </location>
</feature>
<comment type="subcellular location">
    <subcellularLocation>
        <location evidence="1 10">Cell membrane</location>
        <topology evidence="1 10">Multi-pass membrane protein</topology>
    </subcellularLocation>
</comment>
<dbReference type="GO" id="GO:0007165">
    <property type="term" value="P:signal transduction"/>
    <property type="evidence" value="ECO:0007669"/>
    <property type="project" value="UniProtKB-KW"/>
</dbReference>
<comment type="caution">
    <text evidence="10">Lacks conserved residue(s) required for the propagation of feature annotation.</text>
</comment>
<keyword evidence="9 10" id="KW-0807">Transducer</keyword>
<evidence type="ECO:0000256" key="8">
    <source>
        <dbReference type="ARBA" id="ARBA00023170"/>
    </source>
</evidence>
<proteinExistence type="inferred from homology"/>
<accession>A0AAW2FT79</accession>
<comment type="similarity">
    <text evidence="10">Belongs to the insect chemoreceptor superfamily. Heteromeric odorant receptor channel (TC 1.A.69) family.</text>
</comment>
<keyword evidence="5 10" id="KW-0552">Olfaction</keyword>
<dbReference type="Proteomes" id="UP001430953">
    <property type="component" value="Unassembled WGS sequence"/>
</dbReference>
<gene>
    <name evidence="11" type="ORF">PUN28_010138</name>
</gene>
<dbReference type="EMBL" id="JADYXP020000009">
    <property type="protein sequence ID" value="KAL0117087.1"/>
    <property type="molecule type" value="Genomic_DNA"/>
</dbReference>
<feature type="transmembrane region" description="Helical" evidence="10">
    <location>
        <begin position="44"/>
        <end position="66"/>
    </location>
</feature>
<dbReference type="GO" id="GO:0005886">
    <property type="term" value="C:plasma membrane"/>
    <property type="evidence" value="ECO:0007669"/>
    <property type="project" value="UniProtKB-SubCell"/>
</dbReference>
<feature type="transmembrane region" description="Helical" evidence="10">
    <location>
        <begin position="189"/>
        <end position="216"/>
    </location>
</feature>
<dbReference type="AlphaFoldDB" id="A0AAW2FT79"/>
<evidence type="ECO:0000256" key="5">
    <source>
        <dbReference type="ARBA" id="ARBA00022725"/>
    </source>
</evidence>
<evidence type="ECO:0000313" key="11">
    <source>
        <dbReference type="EMBL" id="KAL0117087.1"/>
    </source>
</evidence>
<evidence type="ECO:0000256" key="1">
    <source>
        <dbReference type="ARBA" id="ARBA00004651"/>
    </source>
</evidence>
<dbReference type="GO" id="GO:0005549">
    <property type="term" value="F:odorant binding"/>
    <property type="evidence" value="ECO:0007669"/>
    <property type="project" value="InterPro"/>
</dbReference>
<protein>
    <recommendedName>
        <fullName evidence="10">Odorant receptor</fullName>
    </recommendedName>
</protein>
<keyword evidence="3 10" id="KW-0716">Sensory transduction</keyword>
<dbReference type="Pfam" id="PF02949">
    <property type="entry name" value="7tm_6"/>
    <property type="match status" value="1"/>
</dbReference>
<sequence length="399" mass="45901">MINERYKDDVVYVTHLTRNICKTLGIWPSTNKKESHGDKTWKKFLIIFSYALLYSVLFPGFFFWIIEKRIKIRLLTFPLLLFVSMASTKYGHLIYRENNIRLCLKHMEEDYKTVPTSKARDTMIESAKIGRRLVTLCAIFMYGSGLSFRLILPFAKGKIVTPQNITIRPLPCPAYFFSFDVQVTPIYELIFAMQVLSGLVTFSITTGLCGLAAVFVMHACGQLKILTTLMRNLVEEQWQDKKEVNKKLAEMVEYQIRIRSFIQMIENTIQQACLIEVMGCTTIVCLLGYFIIMEWENSNSIAMCSYFTSVTSMMINMFLFCYTGEQLTVEAEKVARTSCTLEWYRLPDKEARGIVLVVIMSNMPIKITAGKIMDLSFKTYGDIVKTAVTYFNMLVSVAM</sequence>
<dbReference type="InterPro" id="IPR004117">
    <property type="entry name" value="7tm6_olfct_rcpt"/>
</dbReference>
<evidence type="ECO:0000256" key="4">
    <source>
        <dbReference type="ARBA" id="ARBA00022692"/>
    </source>
</evidence>
<organism evidence="11 12">
    <name type="scientific">Cardiocondyla obscurior</name>
    <dbReference type="NCBI Taxonomy" id="286306"/>
    <lineage>
        <taxon>Eukaryota</taxon>
        <taxon>Metazoa</taxon>
        <taxon>Ecdysozoa</taxon>
        <taxon>Arthropoda</taxon>
        <taxon>Hexapoda</taxon>
        <taxon>Insecta</taxon>
        <taxon>Pterygota</taxon>
        <taxon>Neoptera</taxon>
        <taxon>Endopterygota</taxon>
        <taxon>Hymenoptera</taxon>
        <taxon>Apocrita</taxon>
        <taxon>Aculeata</taxon>
        <taxon>Formicoidea</taxon>
        <taxon>Formicidae</taxon>
        <taxon>Myrmicinae</taxon>
        <taxon>Cardiocondyla</taxon>
    </lineage>
</organism>
<feature type="transmembrane region" description="Helical" evidence="10">
    <location>
        <begin position="133"/>
        <end position="152"/>
    </location>
</feature>
<evidence type="ECO:0000256" key="9">
    <source>
        <dbReference type="ARBA" id="ARBA00023224"/>
    </source>
</evidence>
<comment type="caution">
    <text evidence="11">The sequence shown here is derived from an EMBL/GenBank/DDBJ whole genome shotgun (WGS) entry which is preliminary data.</text>
</comment>
<feature type="transmembrane region" description="Helical" evidence="10">
    <location>
        <begin position="72"/>
        <end position="91"/>
    </location>
</feature>
<evidence type="ECO:0000256" key="6">
    <source>
        <dbReference type="ARBA" id="ARBA00022989"/>
    </source>
</evidence>